<keyword evidence="2" id="KW-1185">Reference proteome</keyword>
<proteinExistence type="predicted"/>
<reference evidence="1" key="1">
    <citation type="submission" date="2023-11" db="EMBL/GenBank/DDBJ databases">
        <authorList>
            <person name="De Vega J J."/>
            <person name="De Vega J J."/>
        </authorList>
    </citation>
    <scope>NUCLEOTIDE SEQUENCE</scope>
</reference>
<sequence>MASAVELPYELKQDIFELTAYAHPDVAPRLALVSHQVQQWVEAVIYETIVLGPKSRKQDLFWRTFSSRPPEFFAKRIRSLHASTGAPPAQVFSLFSVCQNLATFTWWDRQAKFDTHLALIASSSNLRRLSVDALTVVGSTVLNFRHPLFKHLTHLEIVNPPIGYDWTSLLEEGALPDLTHLAFGDLYAAHAYQEPSIVPFLEAALASEEPMLKVLILVSRDEELQAALEEDGITDDKRVVCLPSYHHPLNPAEYWEGVARREVQFWETDRVRR</sequence>
<protein>
    <submittedName>
        <fullName evidence="1">Uncharacterized protein</fullName>
    </submittedName>
</protein>
<accession>A0AAD2H1F1</accession>
<evidence type="ECO:0000313" key="1">
    <source>
        <dbReference type="EMBL" id="CAK5265907.1"/>
    </source>
</evidence>
<dbReference type="AlphaFoldDB" id="A0AAD2H1F1"/>
<evidence type="ECO:0000313" key="2">
    <source>
        <dbReference type="Proteomes" id="UP001295794"/>
    </source>
</evidence>
<organism evidence="1 2">
    <name type="scientific">Mycena citricolor</name>
    <dbReference type="NCBI Taxonomy" id="2018698"/>
    <lineage>
        <taxon>Eukaryota</taxon>
        <taxon>Fungi</taxon>
        <taxon>Dikarya</taxon>
        <taxon>Basidiomycota</taxon>
        <taxon>Agaricomycotina</taxon>
        <taxon>Agaricomycetes</taxon>
        <taxon>Agaricomycetidae</taxon>
        <taxon>Agaricales</taxon>
        <taxon>Marasmiineae</taxon>
        <taxon>Mycenaceae</taxon>
        <taxon>Mycena</taxon>
    </lineage>
</organism>
<dbReference type="EMBL" id="CAVNYO010000103">
    <property type="protein sequence ID" value="CAK5265907.1"/>
    <property type="molecule type" value="Genomic_DNA"/>
</dbReference>
<name>A0AAD2H1F1_9AGAR</name>
<dbReference type="Proteomes" id="UP001295794">
    <property type="component" value="Unassembled WGS sequence"/>
</dbReference>
<gene>
    <name evidence="1" type="ORF">MYCIT1_LOCUS7284</name>
</gene>
<comment type="caution">
    <text evidence="1">The sequence shown here is derived from an EMBL/GenBank/DDBJ whole genome shotgun (WGS) entry which is preliminary data.</text>
</comment>